<dbReference type="SUPFAM" id="SSF51430">
    <property type="entry name" value="NAD(P)-linked oxidoreductase"/>
    <property type="match status" value="1"/>
</dbReference>
<dbReference type="InterPro" id="IPR018170">
    <property type="entry name" value="Aldo/ket_reductase_CS"/>
</dbReference>
<feature type="site" description="Lowers pKa of active site Tyr" evidence="5">
    <location>
        <position position="99"/>
    </location>
</feature>
<dbReference type="InterPro" id="IPR020471">
    <property type="entry name" value="AKR"/>
</dbReference>
<feature type="binding site" evidence="4">
    <location>
        <position position="134"/>
    </location>
    <ligand>
        <name>substrate</name>
    </ligand>
</feature>
<dbReference type="VEuPathDB" id="FungiDB:JI435_035390"/>
<evidence type="ECO:0000256" key="5">
    <source>
        <dbReference type="PIRSR" id="PIRSR000097-3"/>
    </source>
</evidence>
<accession>A0A7U2HWU0</accession>
<keyword evidence="8" id="KW-1185">Reference proteome</keyword>
<dbReference type="InterPro" id="IPR036812">
    <property type="entry name" value="NAD(P)_OxRdtase_dom_sf"/>
</dbReference>
<dbReference type="PANTHER" id="PTHR43827:SF13">
    <property type="entry name" value="ALDO_KETO REDUCTASE FAMILY PROTEIN"/>
    <property type="match status" value="1"/>
</dbReference>
<feature type="domain" description="NADP-dependent oxidoreductase" evidence="6">
    <location>
        <begin position="51"/>
        <end position="287"/>
    </location>
</feature>
<dbReference type="InterPro" id="IPR023210">
    <property type="entry name" value="NADP_OxRdtase_dom"/>
</dbReference>
<keyword evidence="2" id="KW-0560">Oxidoreductase</keyword>
<dbReference type="OrthoDB" id="416253at2759"/>
<dbReference type="PIRSF" id="PIRSF000097">
    <property type="entry name" value="AKR"/>
    <property type="match status" value="1"/>
</dbReference>
<sequence length="300" mass="33176">KNYRTCYTTSTSPQPPKMSANKLSINSTLPVPGSKYQIPQIGFGVYLSPPEKCVNSCTKALEAGYRHIDTAQYYANESDVGNAIKQGKVPREEVYITTKILSAGNDADSTYKKVAESVEKLAGKGGYVDLFLIHTPNGGPEARKLMWQALEKAKNEGIVRDIGVSNYGIQHIEEIKSIGKVFPPAINQIELHPWCQQRECVEYCQENNIVVEAYCPLVRNEKADDKTLASIAKKHNVGPNQVLVRWSLQKGFVPLPKSDTPSRIVSNADVYSFELDEEDMKKLDALDQGRAGAIVQAVDN</sequence>
<comment type="similarity">
    <text evidence="1">Belongs to the aldo/keto reductase family.</text>
</comment>
<dbReference type="PROSITE" id="PS00063">
    <property type="entry name" value="ALDOKETO_REDUCTASE_3"/>
    <property type="match status" value="1"/>
</dbReference>
<reference evidence="8" key="1">
    <citation type="journal article" date="2021" name="BMC Genomics">
        <title>Chromosome-level genome assembly and manually-curated proteome of model necrotroph Parastagonospora nodorum Sn15 reveals a genome-wide trove of candidate effector homologs, and redundancy of virulence-related functions within an accessory chromosome.</title>
        <authorList>
            <person name="Bertazzoni S."/>
            <person name="Jones D.A.B."/>
            <person name="Phan H.T."/>
            <person name="Tan K.-C."/>
            <person name="Hane J.K."/>
        </authorList>
    </citation>
    <scope>NUCLEOTIDE SEQUENCE [LARGE SCALE GENOMIC DNA]</scope>
    <source>
        <strain evidence="8">SN15 / ATCC MYA-4574 / FGSC 10173)</strain>
    </source>
</reference>
<dbReference type="Gene3D" id="3.20.20.100">
    <property type="entry name" value="NADP-dependent oxidoreductase domain"/>
    <property type="match status" value="1"/>
</dbReference>
<dbReference type="Pfam" id="PF00248">
    <property type="entry name" value="Aldo_ket_red"/>
    <property type="match status" value="1"/>
</dbReference>
<organism evidence="7 8">
    <name type="scientific">Phaeosphaeria nodorum (strain SN15 / ATCC MYA-4574 / FGSC 10173)</name>
    <name type="common">Glume blotch fungus</name>
    <name type="synonym">Parastagonospora nodorum</name>
    <dbReference type="NCBI Taxonomy" id="321614"/>
    <lineage>
        <taxon>Eukaryota</taxon>
        <taxon>Fungi</taxon>
        <taxon>Dikarya</taxon>
        <taxon>Ascomycota</taxon>
        <taxon>Pezizomycotina</taxon>
        <taxon>Dothideomycetes</taxon>
        <taxon>Pleosporomycetidae</taxon>
        <taxon>Pleosporales</taxon>
        <taxon>Pleosporineae</taxon>
        <taxon>Phaeosphaeriaceae</taxon>
        <taxon>Parastagonospora</taxon>
    </lineage>
</organism>
<evidence type="ECO:0000256" key="3">
    <source>
        <dbReference type="PIRSR" id="PIRSR000097-1"/>
    </source>
</evidence>
<evidence type="ECO:0000256" key="4">
    <source>
        <dbReference type="PIRSR" id="PIRSR000097-2"/>
    </source>
</evidence>
<protein>
    <recommendedName>
        <fullName evidence="6">NADP-dependent oxidoreductase domain-containing protein</fullName>
    </recommendedName>
</protein>
<proteinExistence type="inferred from homology"/>
<dbReference type="GO" id="GO:0016491">
    <property type="term" value="F:oxidoreductase activity"/>
    <property type="evidence" value="ECO:0007669"/>
    <property type="project" value="UniProtKB-KW"/>
</dbReference>
<dbReference type="CDD" id="cd19071">
    <property type="entry name" value="AKR_AKR1-5-like"/>
    <property type="match status" value="1"/>
</dbReference>
<evidence type="ECO:0000256" key="1">
    <source>
        <dbReference type="ARBA" id="ARBA00007905"/>
    </source>
</evidence>
<dbReference type="PROSITE" id="PS00062">
    <property type="entry name" value="ALDOKETO_REDUCTASE_2"/>
    <property type="match status" value="1"/>
</dbReference>
<evidence type="ECO:0000313" key="8">
    <source>
        <dbReference type="Proteomes" id="UP000663193"/>
    </source>
</evidence>
<dbReference type="PANTHER" id="PTHR43827">
    <property type="entry name" value="2,5-DIKETO-D-GLUCONIC ACID REDUCTASE"/>
    <property type="match status" value="1"/>
</dbReference>
<dbReference type="PRINTS" id="PR00069">
    <property type="entry name" value="ALDKETRDTASE"/>
</dbReference>
<feature type="non-terminal residue" evidence="7">
    <location>
        <position position="300"/>
    </location>
</feature>
<feature type="active site" description="Proton donor" evidence="3">
    <location>
        <position position="74"/>
    </location>
</feature>
<evidence type="ECO:0000256" key="2">
    <source>
        <dbReference type="ARBA" id="ARBA00023002"/>
    </source>
</evidence>
<evidence type="ECO:0000313" key="7">
    <source>
        <dbReference type="EMBL" id="QRC93299.1"/>
    </source>
</evidence>
<name>A0A7U2HWU0_PHANO</name>
<dbReference type="EMBL" id="CP069025">
    <property type="protein sequence ID" value="QRC93299.1"/>
    <property type="molecule type" value="Genomic_DNA"/>
</dbReference>
<dbReference type="FunFam" id="3.20.20.100:FF:000015">
    <property type="entry name" value="Oxidoreductase, aldo/keto reductase family"/>
    <property type="match status" value="1"/>
</dbReference>
<evidence type="ECO:0000259" key="6">
    <source>
        <dbReference type="Pfam" id="PF00248"/>
    </source>
</evidence>
<dbReference type="PROSITE" id="PS00798">
    <property type="entry name" value="ALDOKETO_REDUCTASE_1"/>
    <property type="match status" value="1"/>
</dbReference>
<gene>
    <name evidence="7" type="ORF">JI435_035390</name>
</gene>
<dbReference type="Proteomes" id="UP000663193">
    <property type="component" value="Chromosome 3"/>
</dbReference>
<dbReference type="AlphaFoldDB" id="A0A7U2HWU0"/>